<dbReference type="Pfam" id="PF00133">
    <property type="entry name" value="tRNA-synt_1"/>
    <property type="match status" value="1"/>
</dbReference>
<dbReference type="SUPFAM" id="SSF52374">
    <property type="entry name" value="Nucleotidylyl transferase"/>
    <property type="match status" value="1"/>
</dbReference>
<feature type="domain" description="Methionyl/Valyl/Leucyl/Isoleucyl-tRNA synthetase anticodon-binding" evidence="11">
    <location>
        <begin position="824"/>
        <end position="936"/>
    </location>
</feature>
<evidence type="ECO:0000259" key="10">
    <source>
        <dbReference type="Pfam" id="PF00133"/>
    </source>
</evidence>
<dbReference type="FunFam" id="1.10.730.10:FF:000011">
    <property type="entry name" value="Leucine--tRNA ligase chloroplastic/mitochondrial"/>
    <property type="match status" value="1"/>
</dbReference>
<dbReference type="AlphaFoldDB" id="A0A250X078"/>
<evidence type="ECO:0000256" key="3">
    <source>
        <dbReference type="ARBA" id="ARBA00022598"/>
    </source>
</evidence>
<dbReference type="FunFam" id="3.90.740.10:FF:000049">
    <property type="entry name" value="Os01g0120300 protein"/>
    <property type="match status" value="1"/>
</dbReference>
<dbReference type="STRING" id="1157962.A0A250X078"/>
<feature type="domain" description="Methionyl/Leucyl tRNA synthetase" evidence="12">
    <location>
        <begin position="133"/>
        <end position="265"/>
    </location>
</feature>
<evidence type="ECO:0000313" key="15">
    <source>
        <dbReference type="Proteomes" id="UP000232323"/>
    </source>
</evidence>
<dbReference type="GO" id="GO:0005829">
    <property type="term" value="C:cytosol"/>
    <property type="evidence" value="ECO:0007669"/>
    <property type="project" value="TreeGrafter"/>
</dbReference>
<dbReference type="FunFam" id="3.40.50.620:FF:000056">
    <property type="entry name" value="Leucine--tRNA ligase"/>
    <property type="match status" value="1"/>
</dbReference>
<dbReference type="SUPFAM" id="SSF50677">
    <property type="entry name" value="ValRS/IleRS/LeuRS editing domain"/>
    <property type="match status" value="1"/>
</dbReference>
<keyword evidence="15" id="KW-1185">Reference proteome</keyword>
<evidence type="ECO:0000259" key="12">
    <source>
        <dbReference type="Pfam" id="PF09334"/>
    </source>
</evidence>
<dbReference type="InterPro" id="IPR002300">
    <property type="entry name" value="aa-tRNA-synth_Ia"/>
</dbReference>
<comment type="similarity">
    <text evidence="1 9">Belongs to the class-I aminoacyl-tRNA synthetase family.</text>
</comment>
<keyword evidence="6 9" id="KW-0648">Protein biosynthesis</keyword>
<dbReference type="PRINTS" id="PR00985">
    <property type="entry name" value="TRNASYNTHLEU"/>
</dbReference>
<dbReference type="InterPro" id="IPR002302">
    <property type="entry name" value="Leu-tRNA-ligase"/>
</dbReference>
<dbReference type="Gene3D" id="1.10.730.10">
    <property type="entry name" value="Isoleucyl-tRNA Synthetase, Domain 1"/>
    <property type="match status" value="1"/>
</dbReference>
<evidence type="ECO:0000256" key="6">
    <source>
        <dbReference type="ARBA" id="ARBA00022917"/>
    </source>
</evidence>
<dbReference type="GO" id="GO:0006429">
    <property type="term" value="P:leucyl-tRNA aminoacylation"/>
    <property type="evidence" value="ECO:0007669"/>
    <property type="project" value="InterPro"/>
</dbReference>
<keyword evidence="5 9" id="KW-0067">ATP-binding</keyword>
<dbReference type="Gene3D" id="3.90.740.10">
    <property type="entry name" value="Valyl/Leucyl/Isoleucyl-tRNA synthetase, editing domain"/>
    <property type="match status" value="1"/>
</dbReference>
<dbReference type="Proteomes" id="UP000232323">
    <property type="component" value="Unassembled WGS sequence"/>
</dbReference>
<dbReference type="CDD" id="cd00812">
    <property type="entry name" value="LeuRS_core"/>
    <property type="match status" value="1"/>
</dbReference>
<name>A0A250X078_9CHLO</name>
<dbReference type="GO" id="GO:0004823">
    <property type="term" value="F:leucine-tRNA ligase activity"/>
    <property type="evidence" value="ECO:0007669"/>
    <property type="project" value="UniProtKB-EC"/>
</dbReference>
<feature type="domain" description="Leucyl-tRNA synthetase editing" evidence="13">
    <location>
        <begin position="314"/>
        <end position="517"/>
    </location>
</feature>
<dbReference type="InterPro" id="IPR009008">
    <property type="entry name" value="Val/Leu/Ile-tRNA-synth_edit"/>
</dbReference>
<evidence type="ECO:0000256" key="5">
    <source>
        <dbReference type="ARBA" id="ARBA00022840"/>
    </source>
</evidence>
<dbReference type="PANTHER" id="PTHR43740:SF2">
    <property type="entry name" value="LEUCINE--TRNA LIGASE, MITOCHONDRIAL"/>
    <property type="match status" value="1"/>
</dbReference>
<sequence>MCYLAVPTPPMKIKRTDTTHACKQCYRHVFTSIYTQRPFVTLRTSSSRRVSSKITSQCRLRGQVKLHATAVPSVTTSDVEVSNESNEADSRQSTAYPFPDIEAKWQAYWLQHKTFRTPEEIDTSKPKYYVLDMFPYPSGSGLHVGHPEGYTATDIMARYKRMRGFNVLHPMGWDAFGLPAEQYAIQTGTHPRVTTERNVNRFRQQLQMLGFSYDWDRELSTTDPSYFKWTQWIFTKLFEKGLAYQAEVPVNWCPALGTVLANEEVIDGKSERGGYPVVRMPMKQWMLKITAFADRLLDDLEGLDWSDSIKEMQRNWIGRSEGADVTFGIQAGPGSSLSSEAAASGLTVFTTRPDTLFGVTHMVVAPEHPLLSDLCSEAQAATVKQYVEAAARKSDLERTELQKDKSGVFTGSHAINPATGESVPIWVADYVLGGYGSGAIMAVPGHDTRDNEFAVRFGIPVKQVVEPTAAGTSSSAEEMKLPFTDLGVAVNSSNATTGLDLNGLSSEAAKDKVIQWLQSKGLGNSRKNYKLRDWLFARQRYWGEPFPLVYPIIDSATGQLGAPVALPESELPLLLPETDDFKPKGTPESPLAVIDSWVNCVDPVSGGPARRETSTMPQWAGSCWYYLRFIDPTNNGRLIDPEKEKYWMPVDLYVGGAEHAVLHLLYARFWHKVLYDLGVVSTKEPFGRLVSQGMILGEVEYTVYRDEDGRVVSEEEAGAVPHQVSVQDVERRGDGYFLKAEPSVRVSARAHKMSKSRGNVINPDDVVYQFGADSLRLYEMFMGPLRDTKVWSTRGVEGVHRFLARAYRVFEPGMCEDEPTKDQLRLLHITIKKVTTEIEEMRFNTGISAMMEFINGVTKDWPNRPRAALEPFLLLLAPYAPHLAEELWSRGGHSGSLTYKPWPQCDESLLVSDTLVLPVQVNGKVRGTVEVSVNIQQQEAVTTALANANVAKFTDGKTIKKVIFVNGKILNLIVA</sequence>
<dbReference type="OrthoDB" id="15954at2759"/>
<evidence type="ECO:0000259" key="11">
    <source>
        <dbReference type="Pfam" id="PF08264"/>
    </source>
</evidence>
<evidence type="ECO:0000256" key="4">
    <source>
        <dbReference type="ARBA" id="ARBA00022741"/>
    </source>
</evidence>
<dbReference type="InterPro" id="IPR015413">
    <property type="entry name" value="Methionyl/Leucyl_tRNA_Synth"/>
</dbReference>
<dbReference type="GO" id="GO:0002161">
    <property type="term" value="F:aminoacyl-tRNA deacylase activity"/>
    <property type="evidence" value="ECO:0007669"/>
    <property type="project" value="InterPro"/>
</dbReference>
<evidence type="ECO:0000256" key="8">
    <source>
        <dbReference type="ARBA" id="ARBA00047469"/>
    </source>
</evidence>
<proteinExistence type="inferred from homology"/>
<dbReference type="Pfam" id="PF13603">
    <property type="entry name" value="tRNA-synt_1_2"/>
    <property type="match status" value="1"/>
</dbReference>
<evidence type="ECO:0000256" key="9">
    <source>
        <dbReference type="RuleBase" id="RU363039"/>
    </source>
</evidence>
<comment type="caution">
    <text evidence="14">The sequence shown here is derived from an EMBL/GenBank/DDBJ whole genome shotgun (WGS) entry which is preliminary data.</text>
</comment>
<evidence type="ECO:0000256" key="2">
    <source>
        <dbReference type="ARBA" id="ARBA00013164"/>
    </source>
</evidence>
<protein>
    <recommendedName>
        <fullName evidence="2">leucine--tRNA ligase</fullName>
        <ecNumber evidence="2">6.1.1.4</ecNumber>
    </recommendedName>
</protein>
<comment type="catalytic activity">
    <reaction evidence="8">
        <text>tRNA(Leu) + L-leucine + ATP = L-leucyl-tRNA(Leu) + AMP + diphosphate</text>
        <dbReference type="Rhea" id="RHEA:11688"/>
        <dbReference type="Rhea" id="RHEA-COMP:9613"/>
        <dbReference type="Rhea" id="RHEA-COMP:9622"/>
        <dbReference type="ChEBI" id="CHEBI:30616"/>
        <dbReference type="ChEBI" id="CHEBI:33019"/>
        <dbReference type="ChEBI" id="CHEBI:57427"/>
        <dbReference type="ChEBI" id="CHEBI:78442"/>
        <dbReference type="ChEBI" id="CHEBI:78494"/>
        <dbReference type="ChEBI" id="CHEBI:456215"/>
        <dbReference type="EC" id="6.1.1.4"/>
    </reaction>
</comment>
<dbReference type="InterPro" id="IPR025709">
    <property type="entry name" value="Leu_tRNA-synth_edit"/>
</dbReference>
<dbReference type="GO" id="GO:0005524">
    <property type="term" value="F:ATP binding"/>
    <property type="evidence" value="ECO:0007669"/>
    <property type="project" value="UniProtKB-KW"/>
</dbReference>
<dbReference type="PANTHER" id="PTHR43740">
    <property type="entry name" value="LEUCYL-TRNA SYNTHETASE"/>
    <property type="match status" value="1"/>
</dbReference>
<dbReference type="Pfam" id="PF09334">
    <property type="entry name" value="tRNA-synt_1g"/>
    <property type="match status" value="1"/>
</dbReference>
<accession>A0A250X078</accession>
<dbReference type="EC" id="6.1.1.4" evidence="2"/>
<dbReference type="HAMAP" id="MF_00049_B">
    <property type="entry name" value="Leu_tRNA_synth_B"/>
    <property type="match status" value="1"/>
</dbReference>
<evidence type="ECO:0000259" key="13">
    <source>
        <dbReference type="Pfam" id="PF13603"/>
    </source>
</evidence>
<feature type="domain" description="Aminoacyl-tRNA synthetase class Ia" evidence="10">
    <location>
        <begin position="749"/>
        <end position="782"/>
    </location>
</feature>
<dbReference type="Gene3D" id="3.40.50.620">
    <property type="entry name" value="HUPs"/>
    <property type="match status" value="2"/>
</dbReference>
<dbReference type="InterPro" id="IPR014729">
    <property type="entry name" value="Rossmann-like_a/b/a_fold"/>
</dbReference>
<evidence type="ECO:0000313" key="14">
    <source>
        <dbReference type="EMBL" id="GAX76478.1"/>
    </source>
</evidence>
<dbReference type="EMBL" id="BEGY01000017">
    <property type="protein sequence ID" value="GAX76478.1"/>
    <property type="molecule type" value="Genomic_DNA"/>
</dbReference>
<organism evidence="14 15">
    <name type="scientific">Chlamydomonas eustigma</name>
    <dbReference type="NCBI Taxonomy" id="1157962"/>
    <lineage>
        <taxon>Eukaryota</taxon>
        <taxon>Viridiplantae</taxon>
        <taxon>Chlorophyta</taxon>
        <taxon>core chlorophytes</taxon>
        <taxon>Chlorophyceae</taxon>
        <taxon>CS clade</taxon>
        <taxon>Chlamydomonadales</taxon>
        <taxon>Chlamydomonadaceae</taxon>
        <taxon>Chlamydomonas</taxon>
    </lineage>
</organism>
<dbReference type="Pfam" id="PF08264">
    <property type="entry name" value="Anticodon_1"/>
    <property type="match status" value="1"/>
</dbReference>
<dbReference type="InterPro" id="IPR009080">
    <property type="entry name" value="tRNAsynth_Ia_anticodon-bd"/>
</dbReference>
<keyword evidence="3 9" id="KW-0436">Ligase</keyword>
<dbReference type="CDD" id="cd07958">
    <property type="entry name" value="Anticodon_Ia_Leu_BEm"/>
    <property type="match status" value="1"/>
</dbReference>
<evidence type="ECO:0000256" key="1">
    <source>
        <dbReference type="ARBA" id="ARBA00005594"/>
    </source>
</evidence>
<dbReference type="NCBIfam" id="TIGR00396">
    <property type="entry name" value="leuS_bact"/>
    <property type="match status" value="1"/>
</dbReference>
<evidence type="ECO:0000256" key="7">
    <source>
        <dbReference type="ARBA" id="ARBA00023146"/>
    </source>
</evidence>
<reference evidence="14 15" key="1">
    <citation type="submission" date="2017-08" db="EMBL/GenBank/DDBJ databases">
        <title>Acidophilic green algal genome provides insights into adaptation to an acidic environment.</title>
        <authorList>
            <person name="Hirooka S."/>
            <person name="Hirose Y."/>
            <person name="Kanesaki Y."/>
            <person name="Higuchi S."/>
            <person name="Fujiwara T."/>
            <person name="Onuma R."/>
            <person name="Era A."/>
            <person name="Ohbayashi R."/>
            <person name="Uzuka A."/>
            <person name="Nozaki H."/>
            <person name="Yoshikawa H."/>
            <person name="Miyagishima S.Y."/>
        </authorList>
    </citation>
    <scope>NUCLEOTIDE SEQUENCE [LARGE SCALE GENOMIC DNA]</scope>
    <source>
        <strain evidence="14 15">NIES-2499</strain>
    </source>
</reference>
<gene>
    <name evidence="14" type="ORF">CEUSTIGMA_g3923.t1</name>
</gene>
<dbReference type="FunFam" id="3.40.50.620:FF:000077">
    <property type="entry name" value="Leucine--tRNA ligase"/>
    <property type="match status" value="1"/>
</dbReference>
<dbReference type="SUPFAM" id="SSF47323">
    <property type="entry name" value="Anticodon-binding domain of a subclass of class I aminoacyl-tRNA synthetases"/>
    <property type="match status" value="1"/>
</dbReference>
<dbReference type="InterPro" id="IPR013155">
    <property type="entry name" value="M/V/L/I-tRNA-synth_anticd-bd"/>
</dbReference>
<dbReference type="GO" id="GO:0005739">
    <property type="term" value="C:mitochondrion"/>
    <property type="evidence" value="ECO:0007669"/>
    <property type="project" value="UniProtKB-ARBA"/>
</dbReference>
<keyword evidence="4 9" id="KW-0547">Nucleotide-binding</keyword>
<keyword evidence="7 9" id="KW-0030">Aminoacyl-tRNA synthetase</keyword>